<name>A0A9D4CCT1_DREPO</name>
<reference evidence="3" key="2">
    <citation type="submission" date="2020-11" db="EMBL/GenBank/DDBJ databases">
        <authorList>
            <person name="McCartney M.A."/>
            <person name="Auch B."/>
            <person name="Kono T."/>
            <person name="Mallez S."/>
            <person name="Becker A."/>
            <person name="Gohl D.M."/>
            <person name="Silverstein K.A.T."/>
            <person name="Koren S."/>
            <person name="Bechman K.B."/>
            <person name="Herman A."/>
            <person name="Abrahante J.E."/>
            <person name="Garbe J."/>
        </authorList>
    </citation>
    <scope>NUCLEOTIDE SEQUENCE</scope>
    <source>
        <strain evidence="3">Duluth1</strain>
        <tissue evidence="3">Whole animal</tissue>
    </source>
</reference>
<protein>
    <recommendedName>
        <fullName evidence="2">Paraneoplastic antigen Ma-like C-terminal domain-containing protein</fullName>
    </recommendedName>
</protein>
<reference evidence="3" key="1">
    <citation type="journal article" date="2019" name="bioRxiv">
        <title>The Genome of the Zebra Mussel, Dreissena polymorpha: A Resource for Invasive Species Research.</title>
        <authorList>
            <person name="McCartney M.A."/>
            <person name="Auch B."/>
            <person name="Kono T."/>
            <person name="Mallez S."/>
            <person name="Zhang Y."/>
            <person name="Obille A."/>
            <person name="Becker A."/>
            <person name="Abrahante J.E."/>
            <person name="Garbe J."/>
            <person name="Badalamenti J.P."/>
            <person name="Herman A."/>
            <person name="Mangelson H."/>
            <person name="Liachko I."/>
            <person name="Sullivan S."/>
            <person name="Sone E.D."/>
            <person name="Koren S."/>
            <person name="Silverstein K.A.T."/>
            <person name="Beckman K.B."/>
            <person name="Gohl D.M."/>
        </authorList>
    </citation>
    <scope>NUCLEOTIDE SEQUENCE</scope>
    <source>
        <strain evidence="3">Duluth1</strain>
        <tissue evidence="3">Whole animal</tissue>
    </source>
</reference>
<sequence>MATGSDRESRGRRRNIDDELLELQNARQMFIERGRRGLHVENQSTPSHDIRPEEERDQSKTPGRANPSGNEQIQENGVKTPVATRLSESLINRELSEMSILRTQKETENQTKDTDVKARELKIKELALVERERKNKQEESRLKQYFEGKEFELKIKEAEFKRKCIEQTDRIAEQELRLREKETSLLERISRIERKLELKEDDLICRERFLSQKERESGSPQTKTPLEENKYLADIERRIEMLEREKHSMEFEDSDNFVLHRQRSYQDYAYEKLNLSAFSGAVSVPKNEVSFEDLKLEVDNVKVIYSQNTVKQSLRKALRGQAKRKMLHMKPEATVEEIMSELDDNFGNVASIDTMLSKFLMAEQEQNETISEWGLRIEELLLHVTRKTRLDEHEKKDMLRKRFWRGLRNEELKNATRVHFESKLTYEELKIKLREEEFEIQISKDRGKQKCSRVHQSALNAKDEGDELLKQLIRKIEDLEKKVDDFKNERNLESGDHRNRDTSRHRGGSRGHGRGNHYVPYNRSKNEASNRQMTERSTGTSENNNHLNV</sequence>
<feature type="compositionally biased region" description="Polar residues" evidence="1">
    <location>
        <begin position="527"/>
        <end position="549"/>
    </location>
</feature>
<dbReference type="PANTHER" id="PTHR23095">
    <property type="entry name" value="PARANEOPLASTIC ANTIGEN"/>
    <property type="match status" value="1"/>
</dbReference>
<evidence type="ECO:0000256" key="1">
    <source>
        <dbReference type="SAM" id="MobiDB-lite"/>
    </source>
</evidence>
<accession>A0A9D4CCT1</accession>
<proteinExistence type="predicted"/>
<comment type="caution">
    <text evidence="3">The sequence shown here is derived from an EMBL/GenBank/DDBJ whole genome shotgun (WGS) entry which is preliminary data.</text>
</comment>
<evidence type="ECO:0000259" key="2">
    <source>
        <dbReference type="Pfam" id="PF14893"/>
    </source>
</evidence>
<feature type="compositionally biased region" description="Basic and acidic residues" evidence="1">
    <location>
        <begin position="490"/>
        <end position="504"/>
    </location>
</feature>
<feature type="compositionally biased region" description="Polar residues" evidence="1">
    <location>
        <begin position="67"/>
        <end position="77"/>
    </location>
</feature>
<dbReference type="PANTHER" id="PTHR23095:SF46">
    <property type="entry name" value="GAG PROTEIN"/>
    <property type="match status" value="1"/>
</dbReference>
<gene>
    <name evidence="3" type="ORF">DPMN_064135</name>
</gene>
<dbReference type="InterPro" id="IPR048270">
    <property type="entry name" value="PNMA_C"/>
</dbReference>
<dbReference type="AlphaFoldDB" id="A0A9D4CCT1"/>
<dbReference type="Proteomes" id="UP000828390">
    <property type="component" value="Unassembled WGS sequence"/>
</dbReference>
<dbReference type="Pfam" id="PF14893">
    <property type="entry name" value="PNMA"/>
    <property type="match status" value="1"/>
</dbReference>
<feature type="compositionally biased region" description="Basic residues" evidence="1">
    <location>
        <begin position="505"/>
        <end position="515"/>
    </location>
</feature>
<evidence type="ECO:0000313" key="4">
    <source>
        <dbReference type="Proteomes" id="UP000828390"/>
    </source>
</evidence>
<keyword evidence="4" id="KW-1185">Reference proteome</keyword>
<dbReference type="InterPro" id="IPR026523">
    <property type="entry name" value="PNMA"/>
</dbReference>
<feature type="compositionally biased region" description="Basic and acidic residues" evidence="1">
    <location>
        <begin position="48"/>
        <end position="59"/>
    </location>
</feature>
<evidence type="ECO:0000313" key="3">
    <source>
        <dbReference type="EMBL" id="KAH3721216.1"/>
    </source>
</evidence>
<feature type="domain" description="Paraneoplastic antigen Ma-like C-terminal" evidence="2">
    <location>
        <begin position="278"/>
        <end position="398"/>
    </location>
</feature>
<feature type="region of interest" description="Disordered" evidence="1">
    <location>
        <begin position="33"/>
        <end position="82"/>
    </location>
</feature>
<feature type="region of interest" description="Disordered" evidence="1">
    <location>
        <begin position="490"/>
        <end position="549"/>
    </location>
</feature>
<dbReference type="EMBL" id="JAIWYP010000013">
    <property type="protein sequence ID" value="KAH3721216.1"/>
    <property type="molecule type" value="Genomic_DNA"/>
</dbReference>
<organism evidence="3 4">
    <name type="scientific">Dreissena polymorpha</name>
    <name type="common">Zebra mussel</name>
    <name type="synonym">Mytilus polymorpha</name>
    <dbReference type="NCBI Taxonomy" id="45954"/>
    <lineage>
        <taxon>Eukaryota</taxon>
        <taxon>Metazoa</taxon>
        <taxon>Spiralia</taxon>
        <taxon>Lophotrochozoa</taxon>
        <taxon>Mollusca</taxon>
        <taxon>Bivalvia</taxon>
        <taxon>Autobranchia</taxon>
        <taxon>Heteroconchia</taxon>
        <taxon>Euheterodonta</taxon>
        <taxon>Imparidentia</taxon>
        <taxon>Neoheterodontei</taxon>
        <taxon>Myida</taxon>
        <taxon>Dreissenoidea</taxon>
        <taxon>Dreissenidae</taxon>
        <taxon>Dreissena</taxon>
    </lineage>
</organism>